<dbReference type="PATRIC" id="fig|1403939.3.peg.1198"/>
<feature type="compositionally biased region" description="Basic and acidic residues" evidence="1">
    <location>
        <begin position="503"/>
        <end position="512"/>
    </location>
</feature>
<dbReference type="EMBL" id="AZLV01000834">
    <property type="protein sequence ID" value="ETJ03485.1"/>
    <property type="molecule type" value="Genomic_DNA"/>
</dbReference>
<organism evidence="4 5">
    <name type="scientific">Actinomyces urogenitalis DORA_12</name>
    <dbReference type="NCBI Taxonomy" id="1403939"/>
    <lineage>
        <taxon>Bacteria</taxon>
        <taxon>Bacillati</taxon>
        <taxon>Actinomycetota</taxon>
        <taxon>Actinomycetes</taxon>
        <taxon>Actinomycetales</taxon>
        <taxon>Actinomycetaceae</taxon>
        <taxon>Actinomyces</taxon>
    </lineage>
</organism>
<dbReference type="PIRSF" id="PIRSF002741">
    <property type="entry name" value="MppA"/>
    <property type="match status" value="1"/>
</dbReference>
<comment type="caution">
    <text evidence="4">The sequence shown here is derived from an EMBL/GenBank/DDBJ whole genome shotgun (WGS) entry which is preliminary data.</text>
</comment>
<dbReference type="PANTHER" id="PTHR30290">
    <property type="entry name" value="PERIPLASMIC BINDING COMPONENT OF ABC TRANSPORTER"/>
    <property type="match status" value="1"/>
</dbReference>
<dbReference type="Gene3D" id="3.40.190.10">
    <property type="entry name" value="Periplasmic binding protein-like II"/>
    <property type="match status" value="1"/>
</dbReference>
<dbReference type="GO" id="GO:0042597">
    <property type="term" value="C:periplasmic space"/>
    <property type="evidence" value="ECO:0007669"/>
    <property type="project" value="UniProtKB-ARBA"/>
</dbReference>
<feature type="domain" description="Solute-binding protein family 5" evidence="3">
    <location>
        <begin position="86"/>
        <end position="443"/>
    </location>
</feature>
<dbReference type="InterPro" id="IPR030678">
    <property type="entry name" value="Peptide/Ni-bd"/>
</dbReference>
<dbReference type="Gene3D" id="3.10.105.10">
    <property type="entry name" value="Dipeptide-binding Protein, Domain 3"/>
    <property type="match status" value="1"/>
</dbReference>
<dbReference type="GO" id="GO:0015833">
    <property type="term" value="P:peptide transport"/>
    <property type="evidence" value="ECO:0007669"/>
    <property type="project" value="TreeGrafter"/>
</dbReference>
<evidence type="ECO:0000256" key="1">
    <source>
        <dbReference type="SAM" id="MobiDB-lite"/>
    </source>
</evidence>
<dbReference type="SUPFAM" id="SSF53850">
    <property type="entry name" value="Periplasmic binding protein-like II"/>
    <property type="match status" value="1"/>
</dbReference>
<accession>W1VF75</accession>
<evidence type="ECO:0000256" key="2">
    <source>
        <dbReference type="SAM" id="SignalP"/>
    </source>
</evidence>
<evidence type="ECO:0000313" key="4">
    <source>
        <dbReference type="EMBL" id="ETJ03485.1"/>
    </source>
</evidence>
<keyword evidence="2" id="KW-0732">Signal</keyword>
<dbReference type="PROSITE" id="PS51318">
    <property type="entry name" value="TAT"/>
    <property type="match status" value="1"/>
</dbReference>
<feature type="region of interest" description="Disordered" evidence="1">
    <location>
        <begin position="499"/>
        <end position="520"/>
    </location>
</feature>
<protein>
    <submittedName>
        <fullName evidence="4">Peptide ABC superfamily ATP binding cassette transporter, substrate-binding protein</fullName>
    </submittedName>
</protein>
<dbReference type="InterPro" id="IPR039424">
    <property type="entry name" value="SBP_5"/>
</dbReference>
<dbReference type="InterPro" id="IPR000914">
    <property type="entry name" value="SBP_5_dom"/>
</dbReference>
<dbReference type="AlphaFoldDB" id="W1VF75"/>
<sequence>MTVLTTCPPVCSRRRLLALAGVVALAGGGAACTASPASAPNGRLRLAMLQPPRSGLSPLSDDAFKLSRWATAQTLLYLDSDGGILAGLATAWSREDELTWRLSLRQGVTFHDGTEMTSDHAAASLAYAAGYSVPPRILDGVRMSVRADGTDLVVSTAEPDALLPQRLTSPQLAILSPVAYPPDGRADGPVDPVGHGTGPFVLTAVDGTAGATLDRFPGYWGSAATLEGIDVTFVPDGTARAAALRSGEADLVEAVPVSQAATIDPSLVHEVPMPRTATLYLNTARGPMSDPAVRAAVRDAVDPGTLVDTMYEGHADVAAGLLGPALSWAAPRRGWGSQPYAGAQGAAARGLVPGAQQAGTVAPGTAITIGSYSDRPELAEAVVVIAQQLEAAGFTVATDVREYAQIEADALAGRFDVFLLSRATVLDSGDPVAYMVSDFASTGSFSLSFLSDDEVDRAGDLPVGQERQDLIMRAEEKILACGAAVPLLHERVLHGEAATVKQAQRDPRERELVTTSTRLA</sequence>
<evidence type="ECO:0000313" key="5">
    <source>
        <dbReference type="Proteomes" id="UP000018852"/>
    </source>
</evidence>
<dbReference type="InterPro" id="IPR006311">
    <property type="entry name" value="TAT_signal"/>
</dbReference>
<feature type="signal peptide" evidence="2">
    <location>
        <begin position="1"/>
        <end position="39"/>
    </location>
</feature>
<evidence type="ECO:0000259" key="3">
    <source>
        <dbReference type="Pfam" id="PF00496"/>
    </source>
</evidence>
<name>W1VF75_9ACTO</name>
<feature type="chain" id="PRO_5004810756" evidence="2">
    <location>
        <begin position="40"/>
        <end position="520"/>
    </location>
</feature>
<reference evidence="4 5" key="1">
    <citation type="submission" date="2013-12" db="EMBL/GenBank/DDBJ databases">
        <title>A Varibaculum cambriense genome reconstructed from a premature infant gut community with otherwise low bacterial novelty that shifts toward anaerobic metabolism during the third week of life.</title>
        <authorList>
            <person name="Brown C.T."/>
            <person name="Sharon I."/>
            <person name="Thomas B.C."/>
            <person name="Castelle C.J."/>
            <person name="Morowitz M.J."/>
            <person name="Banfield J.F."/>
        </authorList>
    </citation>
    <scope>NUCLEOTIDE SEQUENCE [LARGE SCALE GENOMIC DNA]</scope>
    <source>
        <strain evidence="5">DORA_12</strain>
    </source>
</reference>
<gene>
    <name evidence="4" type="ORF">Q605_AUC00834G0003</name>
</gene>
<dbReference type="Proteomes" id="UP000018852">
    <property type="component" value="Unassembled WGS sequence"/>
</dbReference>
<dbReference type="GO" id="GO:0043190">
    <property type="term" value="C:ATP-binding cassette (ABC) transporter complex"/>
    <property type="evidence" value="ECO:0007669"/>
    <property type="project" value="InterPro"/>
</dbReference>
<proteinExistence type="predicted"/>
<dbReference type="PANTHER" id="PTHR30290:SF65">
    <property type="entry name" value="MONOACYL PHOSPHATIDYLINOSITOL TETRAMANNOSIDE-BINDING PROTEIN LPQW-RELATED"/>
    <property type="match status" value="1"/>
</dbReference>
<dbReference type="Pfam" id="PF00496">
    <property type="entry name" value="SBP_bac_5"/>
    <property type="match status" value="1"/>
</dbReference>
<dbReference type="GO" id="GO:1904680">
    <property type="term" value="F:peptide transmembrane transporter activity"/>
    <property type="evidence" value="ECO:0007669"/>
    <property type="project" value="TreeGrafter"/>
</dbReference>